<keyword evidence="2" id="KW-0442">Lipid degradation</keyword>
<feature type="chain" id="PRO_5020798364" evidence="4">
    <location>
        <begin position="25"/>
        <end position="328"/>
    </location>
</feature>
<evidence type="ECO:0000313" key="6">
    <source>
        <dbReference type="Proteomes" id="UP000292085"/>
    </source>
</evidence>
<evidence type="ECO:0000256" key="1">
    <source>
        <dbReference type="ARBA" id="ARBA00022801"/>
    </source>
</evidence>
<dbReference type="GO" id="GO:0016042">
    <property type="term" value="P:lipid catabolic process"/>
    <property type="evidence" value="ECO:0007669"/>
    <property type="project" value="UniProtKB-KW"/>
</dbReference>
<keyword evidence="1 5" id="KW-0378">Hydrolase</keyword>
<dbReference type="EMBL" id="SGIS01000038">
    <property type="protein sequence ID" value="RZF61093.1"/>
    <property type="molecule type" value="Genomic_DNA"/>
</dbReference>
<dbReference type="PANTHER" id="PTHR10272:SF0">
    <property type="entry name" value="PLATELET-ACTIVATING FACTOR ACETYLHYDROLASE"/>
    <property type="match status" value="1"/>
</dbReference>
<proteinExistence type="predicted"/>
<dbReference type="AlphaFoldDB" id="A0A4Q6XM43"/>
<evidence type="ECO:0000313" key="5">
    <source>
        <dbReference type="EMBL" id="RZF61093.1"/>
    </source>
</evidence>
<dbReference type="Proteomes" id="UP000292085">
    <property type="component" value="Unassembled WGS sequence"/>
</dbReference>
<dbReference type="Gene3D" id="3.40.50.1820">
    <property type="entry name" value="alpha/beta hydrolase"/>
    <property type="match status" value="1"/>
</dbReference>
<keyword evidence="6" id="KW-1185">Reference proteome</keyword>
<accession>A0A4Q6XM43</accession>
<dbReference type="SUPFAM" id="SSF53474">
    <property type="entry name" value="alpha/beta-Hydrolases"/>
    <property type="match status" value="1"/>
</dbReference>
<dbReference type="OrthoDB" id="339159at2"/>
<reference evidence="5 6" key="1">
    <citation type="submission" date="2019-02" db="EMBL/GenBank/DDBJ databases">
        <authorList>
            <person name="Li Y."/>
        </authorList>
    </citation>
    <scope>NUCLEOTIDE SEQUENCE [LARGE SCALE GENOMIC DNA]</scope>
    <source>
        <strain evidence="5 6">3-7</strain>
    </source>
</reference>
<keyword evidence="4" id="KW-0732">Signal</keyword>
<gene>
    <name evidence="5" type="ORF">EWE75_19415</name>
</gene>
<evidence type="ECO:0000256" key="2">
    <source>
        <dbReference type="ARBA" id="ARBA00022963"/>
    </source>
</evidence>
<organism evidence="5 6">
    <name type="scientific">Sphingomonas populi</name>
    <dbReference type="NCBI Taxonomy" id="2484750"/>
    <lineage>
        <taxon>Bacteria</taxon>
        <taxon>Pseudomonadati</taxon>
        <taxon>Pseudomonadota</taxon>
        <taxon>Alphaproteobacteria</taxon>
        <taxon>Sphingomonadales</taxon>
        <taxon>Sphingomonadaceae</taxon>
        <taxon>Sphingomonas</taxon>
    </lineage>
</organism>
<dbReference type="InterPro" id="IPR029058">
    <property type="entry name" value="AB_hydrolase_fold"/>
</dbReference>
<keyword evidence="3" id="KW-0443">Lipid metabolism</keyword>
<dbReference type="RefSeq" id="WP_130159766.1">
    <property type="nucleotide sequence ID" value="NZ_SGIS01000038.1"/>
</dbReference>
<evidence type="ECO:0000256" key="4">
    <source>
        <dbReference type="SAM" id="SignalP"/>
    </source>
</evidence>
<evidence type="ECO:0000256" key="3">
    <source>
        <dbReference type="ARBA" id="ARBA00023098"/>
    </source>
</evidence>
<feature type="signal peptide" evidence="4">
    <location>
        <begin position="1"/>
        <end position="24"/>
    </location>
</feature>
<sequence length="328" mass="34802">MTIRSRFLCVAALLGIIAPTDAMAAGPVCDGIWHDAVRDRDVPVRIRMPDGDGRAPLILFSHGLGGSLDGGTLWAQAWANAGFIVIHLQHPGSDRSLLRSGDGLRMLRQMRSGGGIGDTFRAAMSPEQLDARVRDVKFVLDQIPTRRSEGACALTRIDLAHVGMSGHSFGAHTTQALAGQVFAKTGATTIEPRITASIAFSPSPPRGGSDAQAMVKVAKPFFSITGTADTTPALPDVTAADRERPFRAMPPGDKYLLVLKDATHADFSGNAGGFRQRGPSDHVAAAVIDTTIAFWRWTLSGDRAAKAALDDPKALAARLAVGDRLEHK</sequence>
<comment type="caution">
    <text evidence="5">The sequence shown here is derived from an EMBL/GenBank/DDBJ whole genome shotgun (WGS) entry which is preliminary data.</text>
</comment>
<protein>
    <submittedName>
        <fullName evidence="5">Dienelactone hydrolase</fullName>
    </submittedName>
</protein>
<name>A0A4Q6XM43_9SPHN</name>
<dbReference type="PANTHER" id="PTHR10272">
    <property type="entry name" value="PLATELET-ACTIVATING FACTOR ACETYLHYDROLASE"/>
    <property type="match status" value="1"/>
</dbReference>
<dbReference type="GO" id="GO:0003847">
    <property type="term" value="F:1-alkyl-2-acetylglycerophosphocholine esterase activity"/>
    <property type="evidence" value="ECO:0007669"/>
    <property type="project" value="TreeGrafter"/>
</dbReference>